<dbReference type="AlphaFoldDB" id="A0A1L3GDI7"/>
<reference evidence="2 3" key="1">
    <citation type="journal article" date="2017" name="Genome Announc.">
        <title>Complete Genome Sequences of Two Acetylene-Fermenting Pelobacter acetylenicus Strains.</title>
        <authorList>
            <person name="Sutton J.M."/>
            <person name="Baesman S.M."/>
            <person name="Fierst J.L."/>
            <person name="Poret-Peterson A.T."/>
            <person name="Oremland R.S."/>
            <person name="Dunlap D.S."/>
            <person name="Akob D.M."/>
        </authorList>
    </citation>
    <scope>NUCLEOTIDE SEQUENCE [LARGE SCALE GENOMIC DNA]</scope>
    <source>
        <strain evidence="2 3">DSM 3247</strain>
    </source>
</reference>
<protein>
    <submittedName>
        <fullName evidence="2">Antibiotic biosynthesis monooxygenase</fullName>
    </submittedName>
</protein>
<dbReference type="RefSeq" id="WP_072285828.1">
    <property type="nucleotide sequence ID" value="NZ_CP015455.1"/>
</dbReference>
<keyword evidence="3" id="KW-1185">Reference proteome</keyword>
<keyword evidence="2" id="KW-0503">Monooxygenase</keyword>
<evidence type="ECO:0000313" key="2">
    <source>
        <dbReference type="EMBL" id="APG24012.1"/>
    </source>
</evidence>
<gene>
    <name evidence="2" type="ORF">A7E75_02475</name>
</gene>
<dbReference type="SUPFAM" id="SSF54909">
    <property type="entry name" value="Dimeric alpha+beta barrel"/>
    <property type="match status" value="1"/>
</dbReference>
<name>A0A1L3GDI7_SYNAC</name>
<evidence type="ECO:0000313" key="3">
    <source>
        <dbReference type="Proteomes" id="UP000182264"/>
    </source>
</evidence>
<sequence length="96" mass="10873">MALTVIAKFVAKPGKEEILKKELLARIEPTRAEDGCIVYDLHQDVDNPAVLVFLESWKSREDLEQHLQMPYLQSLLGMVDEICAEPPEIRLANQIG</sequence>
<dbReference type="Gene3D" id="3.30.70.100">
    <property type="match status" value="1"/>
</dbReference>
<accession>A0A1L3GDI7</accession>
<dbReference type="PANTHER" id="PTHR33336:SF3">
    <property type="entry name" value="ABM DOMAIN-CONTAINING PROTEIN"/>
    <property type="match status" value="1"/>
</dbReference>
<dbReference type="Proteomes" id="UP000182264">
    <property type="component" value="Chromosome"/>
</dbReference>
<feature type="domain" description="ABM" evidence="1">
    <location>
        <begin position="3"/>
        <end position="91"/>
    </location>
</feature>
<dbReference type="GO" id="GO:0004497">
    <property type="term" value="F:monooxygenase activity"/>
    <property type="evidence" value="ECO:0007669"/>
    <property type="project" value="UniProtKB-KW"/>
</dbReference>
<proteinExistence type="predicted"/>
<dbReference type="OrthoDB" id="287932at2"/>
<organism evidence="2 3">
    <name type="scientific">Syntrophotalea acetylenica</name>
    <name type="common">Pelobacter acetylenicus</name>
    <dbReference type="NCBI Taxonomy" id="29542"/>
    <lineage>
        <taxon>Bacteria</taxon>
        <taxon>Pseudomonadati</taxon>
        <taxon>Thermodesulfobacteriota</taxon>
        <taxon>Desulfuromonadia</taxon>
        <taxon>Desulfuromonadales</taxon>
        <taxon>Syntrophotaleaceae</taxon>
        <taxon>Syntrophotalea</taxon>
    </lineage>
</organism>
<keyword evidence="2" id="KW-0560">Oxidoreductase</keyword>
<dbReference type="InterPro" id="IPR007138">
    <property type="entry name" value="ABM_dom"/>
</dbReference>
<dbReference type="InterPro" id="IPR050744">
    <property type="entry name" value="AI-2_Isomerase_LsrG"/>
</dbReference>
<dbReference type="Pfam" id="PF03992">
    <property type="entry name" value="ABM"/>
    <property type="match status" value="1"/>
</dbReference>
<dbReference type="KEGG" id="pace:A6070_11095"/>
<dbReference type="PROSITE" id="PS51725">
    <property type="entry name" value="ABM"/>
    <property type="match status" value="1"/>
</dbReference>
<dbReference type="PANTHER" id="PTHR33336">
    <property type="entry name" value="QUINOL MONOOXYGENASE YGIN-RELATED"/>
    <property type="match status" value="1"/>
</dbReference>
<dbReference type="EMBL" id="CP015518">
    <property type="protein sequence ID" value="APG24012.1"/>
    <property type="molecule type" value="Genomic_DNA"/>
</dbReference>
<dbReference type="InterPro" id="IPR011008">
    <property type="entry name" value="Dimeric_a/b-barrel"/>
</dbReference>
<evidence type="ECO:0000259" key="1">
    <source>
        <dbReference type="PROSITE" id="PS51725"/>
    </source>
</evidence>